<proteinExistence type="predicted"/>
<comment type="caution">
    <text evidence="1">The sequence shown here is derived from an EMBL/GenBank/DDBJ whole genome shotgun (WGS) entry which is preliminary data.</text>
</comment>
<name>A0ABW5JB96_9BACT</name>
<keyword evidence="2" id="KW-1185">Reference proteome</keyword>
<organism evidence="1 2">
    <name type="scientific">Emticicia soli</name>
    <dbReference type="NCBI Taxonomy" id="2027878"/>
    <lineage>
        <taxon>Bacteria</taxon>
        <taxon>Pseudomonadati</taxon>
        <taxon>Bacteroidota</taxon>
        <taxon>Cytophagia</taxon>
        <taxon>Cytophagales</taxon>
        <taxon>Leadbetterellaceae</taxon>
        <taxon>Emticicia</taxon>
    </lineage>
</organism>
<dbReference type="EMBL" id="JBHULC010000027">
    <property type="protein sequence ID" value="MFD2523081.1"/>
    <property type="molecule type" value="Genomic_DNA"/>
</dbReference>
<dbReference type="RefSeq" id="WP_340239393.1">
    <property type="nucleotide sequence ID" value="NZ_JBBEWC010000012.1"/>
</dbReference>
<reference evidence="2" key="1">
    <citation type="journal article" date="2019" name="Int. J. Syst. Evol. Microbiol.">
        <title>The Global Catalogue of Microorganisms (GCM) 10K type strain sequencing project: providing services to taxonomists for standard genome sequencing and annotation.</title>
        <authorList>
            <consortium name="The Broad Institute Genomics Platform"/>
            <consortium name="The Broad Institute Genome Sequencing Center for Infectious Disease"/>
            <person name="Wu L."/>
            <person name="Ma J."/>
        </authorList>
    </citation>
    <scope>NUCLEOTIDE SEQUENCE [LARGE SCALE GENOMIC DNA]</scope>
    <source>
        <strain evidence="2">KCTC 52344</strain>
    </source>
</reference>
<accession>A0ABW5JB96</accession>
<gene>
    <name evidence="1" type="ORF">ACFSR2_19445</name>
</gene>
<protein>
    <submittedName>
        <fullName evidence="1">Uncharacterized protein</fullName>
    </submittedName>
</protein>
<evidence type="ECO:0000313" key="1">
    <source>
        <dbReference type="EMBL" id="MFD2523081.1"/>
    </source>
</evidence>
<dbReference type="Proteomes" id="UP001597510">
    <property type="component" value="Unassembled WGS sequence"/>
</dbReference>
<sequence>MQSVKSQEVTQRFFEILDELVQMGHIHFMNDFYVENDINSRNIYQLRKDYSRDIMQLEWLSILVEKYKVSGDYLLTGKGKKYKKPLVLIERPKRRKYIKHKMAAVAASV</sequence>
<evidence type="ECO:0000313" key="2">
    <source>
        <dbReference type="Proteomes" id="UP001597510"/>
    </source>
</evidence>